<dbReference type="GO" id="GO:0005768">
    <property type="term" value="C:endosome"/>
    <property type="evidence" value="ECO:0007669"/>
    <property type="project" value="TreeGrafter"/>
</dbReference>
<accession>A0AAD2GYH7</accession>
<evidence type="ECO:0000313" key="8">
    <source>
        <dbReference type="Proteomes" id="UP001295794"/>
    </source>
</evidence>
<keyword evidence="5" id="KW-0472">Membrane</keyword>
<dbReference type="GO" id="GO:0030897">
    <property type="term" value="C:HOPS complex"/>
    <property type="evidence" value="ECO:0007669"/>
    <property type="project" value="TreeGrafter"/>
</dbReference>
<dbReference type="AlphaFoldDB" id="A0AAD2GYH7"/>
<evidence type="ECO:0000256" key="5">
    <source>
        <dbReference type="ARBA" id="ARBA00023136"/>
    </source>
</evidence>
<evidence type="ECO:0000256" key="1">
    <source>
        <dbReference type="ARBA" id="ARBA00004370"/>
    </source>
</evidence>
<reference evidence="7" key="1">
    <citation type="submission" date="2023-11" db="EMBL/GenBank/DDBJ databases">
        <authorList>
            <person name="De Vega J J."/>
            <person name="De Vega J J."/>
        </authorList>
    </citation>
    <scope>NUCLEOTIDE SEQUENCE</scope>
</reference>
<keyword evidence="3" id="KW-0863">Zinc-finger</keyword>
<evidence type="ECO:0000256" key="2">
    <source>
        <dbReference type="ARBA" id="ARBA00022723"/>
    </source>
</evidence>
<evidence type="ECO:0000256" key="3">
    <source>
        <dbReference type="ARBA" id="ARBA00022771"/>
    </source>
</evidence>
<evidence type="ECO:0000256" key="4">
    <source>
        <dbReference type="ARBA" id="ARBA00022833"/>
    </source>
</evidence>
<dbReference type="GO" id="GO:0006904">
    <property type="term" value="P:vesicle docking involved in exocytosis"/>
    <property type="evidence" value="ECO:0007669"/>
    <property type="project" value="TreeGrafter"/>
</dbReference>
<comment type="subcellular location">
    <subcellularLocation>
        <location evidence="1">Membrane</location>
    </subcellularLocation>
</comment>
<dbReference type="PANTHER" id="PTHR23323">
    <property type="entry name" value="VACUOLAR PROTEIN SORTING-ASSOCIATED PROTEIN"/>
    <property type="match status" value="1"/>
</dbReference>
<evidence type="ECO:0000313" key="7">
    <source>
        <dbReference type="EMBL" id="CAK5264875.1"/>
    </source>
</evidence>
<dbReference type="EMBL" id="CAVNYO010000073">
    <property type="protein sequence ID" value="CAK5264875.1"/>
    <property type="molecule type" value="Genomic_DNA"/>
</dbReference>
<dbReference type="Pfam" id="PF23341">
    <property type="entry name" value="PEP5_VPS11_N"/>
    <property type="match status" value="1"/>
</dbReference>
<comment type="caution">
    <text evidence="7">The sequence shown here is derived from an EMBL/GenBank/DDBJ whole genome shotgun (WGS) entry which is preliminary data.</text>
</comment>
<dbReference type="GO" id="GO:0008270">
    <property type="term" value="F:zinc ion binding"/>
    <property type="evidence" value="ECO:0007669"/>
    <property type="project" value="UniProtKB-KW"/>
</dbReference>
<keyword evidence="2" id="KW-0479">Metal-binding</keyword>
<dbReference type="Proteomes" id="UP001295794">
    <property type="component" value="Unassembled WGS sequence"/>
</dbReference>
<keyword evidence="8" id="KW-1185">Reference proteome</keyword>
<dbReference type="InterPro" id="IPR036322">
    <property type="entry name" value="WD40_repeat_dom_sf"/>
</dbReference>
<dbReference type="GO" id="GO:0048284">
    <property type="term" value="P:organelle fusion"/>
    <property type="evidence" value="ECO:0007669"/>
    <property type="project" value="TreeGrafter"/>
</dbReference>
<protein>
    <recommendedName>
        <fullName evidence="6">PEP5/VPS11 N-terminal domain-containing protein</fullName>
    </recommendedName>
</protein>
<sequence length="222" mass="24152">MSSLPPAAPAWRNFSFFDAAPVKDAHDLNASPEVFKNTPEISSVISSSTSVLVADIYGTVHILSREFETQRAWIAYDGGRVTHMAERNGVLVTVGEDGSSRAPMLKIWDLEKKTVAPPLIRSTKIQLNKPHPVCTIALSTTLSHLAIGFADGTVYLYRHLDQSVSNNTAIPKPRTVHESPGEPITGLGSRAQRHWNGKATVVDDVGCGLGCAAMDWRGHEWL</sequence>
<keyword evidence="4" id="KW-0862">Zinc</keyword>
<dbReference type="GO" id="GO:0007033">
    <property type="term" value="P:vacuole organization"/>
    <property type="evidence" value="ECO:0007669"/>
    <property type="project" value="TreeGrafter"/>
</dbReference>
<dbReference type="SUPFAM" id="SSF50978">
    <property type="entry name" value="WD40 repeat-like"/>
    <property type="match status" value="1"/>
</dbReference>
<feature type="domain" description="PEP5/VPS11 N-terminal" evidence="6">
    <location>
        <begin position="11"/>
        <end position="192"/>
    </location>
</feature>
<dbReference type="InterPro" id="IPR057307">
    <property type="entry name" value="PEP5_VPS11_N"/>
</dbReference>
<proteinExistence type="predicted"/>
<organism evidence="7 8">
    <name type="scientific">Mycena citricolor</name>
    <dbReference type="NCBI Taxonomy" id="2018698"/>
    <lineage>
        <taxon>Eukaryota</taxon>
        <taxon>Fungi</taxon>
        <taxon>Dikarya</taxon>
        <taxon>Basidiomycota</taxon>
        <taxon>Agaricomycotina</taxon>
        <taxon>Agaricomycetes</taxon>
        <taxon>Agaricomycetidae</taxon>
        <taxon>Agaricales</taxon>
        <taxon>Marasmiineae</taxon>
        <taxon>Mycenaceae</taxon>
        <taxon>Mycena</taxon>
    </lineage>
</organism>
<dbReference type="InterPro" id="IPR015943">
    <property type="entry name" value="WD40/YVTN_repeat-like_dom_sf"/>
</dbReference>
<dbReference type="PANTHER" id="PTHR23323:SF24">
    <property type="entry name" value="VACUOLAR PROTEIN SORTING-ASSOCIATED PROTEIN 11 HOMOLOG"/>
    <property type="match status" value="1"/>
</dbReference>
<dbReference type="GO" id="GO:0030674">
    <property type="term" value="F:protein-macromolecule adaptor activity"/>
    <property type="evidence" value="ECO:0007669"/>
    <property type="project" value="TreeGrafter"/>
</dbReference>
<evidence type="ECO:0000259" key="6">
    <source>
        <dbReference type="Pfam" id="PF23341"/>
    </source>
</evidence>
<gene>
    <name evidence="7" type="ORF">MYCIT1_LOCUS5415</name>
</gene>
<dbReference type="Gene3D" id="2.130.10.10">
    <property type="entry name" value="YVTN repeat-like/Quinoprotein amine dehydrogenase"/>
    <property type="match status" value="1"/>
</dbReference>
<name>A0AAD2GYH7_9AGAR</name>
<dbReference type="GO" id="GO:0007032">
    <property type="term" value="P:endosome organization"/>
    <property type="evidence" value="ECO:0007669"/>
    <property type="project" value="TreeGrafter"/>
</dbReference>